<dbReference type="OrthoDB" id="688516at2759"/>
<evidence type="ECO:0000256" key="1">
    <source>
        <dbReference type="ARBA" id="ARBA00023015"/>
    </source>
</evidence>
<name>A0A3L6SHJ2_PANMI</name>
<evidence type="ECO:0000259" key="6">
    <source>
        <dbReference type="PROSITE" id="PS51005"/>
    </source>
</evidence>
<dbReference type="EMBL" id="PQIB02000004">
    <property type="protein sequence ID" value="RLN22061.1"/>
    <property type="molecule type" value="Genomic_DNA"/>
</dbReference>
<evidence type="ECO:0000256" key="4">
    <source>
        <dbReference type="ARBA" id="ARBA00023242"/>
    </source>
</evidence>
<keyword evidence="2" id="KW-0238">DNA-binding</keyword>
<dbReference type="GO" id="GO:0006355">
    <property type="term" value="P:regulation of DNA-templated transcription"/>
    <property type="evidence" value="ECO:0007669"/>
    <property type="project" value="InterPro"/>
</dbReference>
<feature type="region of interest" description="Disordered" evidence="5">
    <location>
        <begin position="98"/>
        <end position="132"/>
    </location>
</feature>
<feature type="domain" description="NAC" evidence="6">
    <location>
        <begin position="12"/>
        <end position="132"/>
    </location>
</feature>
<dbReference type="InterPro" id="IPR036093">
    <property type="entry name" value="NAC_dom_sf"/>
</dbReference>
<proteinExistence type="predicted"/>
<evidence type="ECO:0000256" key="5">
    <source>
        <dbReference type="SAM" id="MobiDB-lite"/>
    </source>
</evidence>
<evidence type="ECO:0000256" key="3">
    <source>
        <dbReference type="ARBA" id="ARBA00023163"/>
    </source>
</evidence>
<reference evidence="8" key="1">
    <citation type="journal article" date="2019" name="Nat. Commun.">
        <title>The genome of broomcorn millet.</title>
        <authorList>
            <person name="Zou C."/>
            <person name="Miki D."/>
            <person name="Li D."/>
            <person name="Tang Q."/>
            <person name="Xiao L."/>
            <person name="Rajput S."/>
            <person name="Deng P."/>
            <person name="Jia W."/>
            <person name="Huang R."/>
            <person name="Zhang M."/>
            <person name="Sun Y."/>
            <person name="Hu J."/>
            <person name="Fu X."/>
            <person name="Schnable P.S."/>
            <person name="Li F."/>
            <person name="Zhang H."/>
            <person name="Feng B."/>
            <person name="Zhu X."/>
            <person name="Liu R."/>
            <person name="Schnable J.C."/>
            <person name="Zhu J.-K."/>
            <person name="Zhang H."/>
        </authorList>
    </citation>
    <scope>NUCLEOTIDE SEQUENCE [LARGE SCALE GENOMIC DNA]</scope>
</reference>
<keyword evidence="3" id="KW-0804">Transcription</keyword>
<evidence type="ECO:0000313" key="8">
    <source>
        <dbReference type="Proteomes" id="UP000275267"/>
    </source>
</evidence>
<accession>A0A3L6SHJ2</accession>
<keyword evidence="8" id="KW-1185">Reference proteome</keyword>
<organism evidence="7 8">
    <name type="scientific">Panicum miliaceum</name>
    <name type="common">Proso millet</name>
    <name type="synonym">Broomcorn millet</name>
    <dbReference type="NCBI Taxonomy" id="4540"/>
    <lineage>
        <taxon>Eukaryota</taxon>
        <taxon>Viridiplantae</taxon>
        <taxon>Streptophyta</taxon>
        <taxon>Embryophyta</taxon>
        <taxon>Tracheophyta</taxon>
        <taxon>Spermatophyta</taxon>
        <taxon>Magnoliopsida</taxon>
        <taxon>Liliopsida</taxon>
        <taxon>Poales</taxon>
        <taxon>Poaceae</taxon>
        <taxon>PACMAD clade</taxon>
        <taxon>Panicoideae</taxon>
        <taxon>Panicodae</taxon>
        <taxon>Paniceae</taxon>
        <taxon>Panicinae</taxon>
        <taxon>Panicum</taxon>
        <taxon>Panicum sect. Panicum</taxon>
    </lineage>
</organism>
<gene>
    <name evidence="7" type="ORF">C2845_PM07G39170</name>
</gene>
<dbReference type="InterPro" id="IPR003441">
    <property type="entry name" value="NAC-dom"/>
</dbReference>
<comment type="caution">
    <text evidence="7">The sequence shown here is derived from an EMBL/GenBank/DDBJ whole genome shotgun (WGS) entry which is preliminary data.</text>
</comment>
<dbReference type="AlphaFoldDB" id="A0A3L6SHJ2"/>
<keyword evidence="4" id="KW-0539">Nucleus</keyword>
<keyword evidence="1" id="KW-0805">Transcription regulation</keyword>
<dbReference type="GO" id="GO:0003677">
    <property type="term" value="F:DNA binding"/>
    <property type="evidence" value="ECO:0007669"/>
    <property type="project" value="UniProtKB-KW"/>
</dbReference>
<evidence type="ECO:0000256" key="2">
    <source>
        <dbReference type="ARBA" id="ARBA00023125"/>
    </source>
</evidence>
<evidence type="ECO:0000313" key="7">
    <source>
        <dbReference type="EMBL" id="RLN22061.1"/>
    </source>
</evidence>
<dbReference type="Proteomes" id="UP000275267">
    <property type="component" value="Unassembled WGS sequence"/>
</dbReference>
<feature type="compositionally biased region" description="Basic and acidic residues" evidence="5">
    <location>
        <begin position="112"/>
        <end position="121"/>
    </location>
</feature>
<protein>
    <submittedName>
        <fullName evidence="7">NAC domain-containing protein 48-like</fullName>
    </submittedName>
</protein>
<dbReference type="SUPFAM" id="SSF101941">
    <property type="entry name" value="NAC domain"/>
    <property type="match status" value="1"/>
</dbReference>
<sequence>MAADGSLTRHGFPRGFRFVPTQLELIYLLSDRIRRGKLPPGFDRIFRNLRILDYHPEELYGPIHATSPATSSPTPLLISLSDVRSAIAAAEHVLAESRREFQKQGAGGAAPGDKDQKDPRLVRAARGGGWKA</sequence>
<dbReference type="PROSITE" id="PS51005">
    <property type="entry name" value="NAC"/>
    <property type="match status" value="1"/>
</dbReference>